<comment type="caution">
    <text evidence="1">The sequence shown here is derived from an EMBL/GenBank/DDBJ whole genome shotgun (WGS) entry which is preliminary data.</text>
</comment>
<protein>
    <submittedName>
        <fullName evidence="1">Uncharacterized protein</fullName>
    </submittedName>
</protein>
<sequence>MLQVEASKAVKSPAKNRPSSSFPSFFQKNTDSCRCCRNAAALVEPVGFKPPKVIHWDTMEVDGKVLGTEDSTKCVELLLLVKLMLLEEVNAAKEIRMECMTAGYSEDILQIYLEDIHGRYAEDLFILCNYLLINICIE</sequence>
<reference evidence="1 2" key="2">
    <citation type="journal article" date="2022" name="Mol. Ecol. Resour.">
        <title>The genomes of chicory, endive, great burdock and yacon provide insights into Asteraceae paleo-polyploidization history and plant inulin production.</title>
        <authorList>
            <person name="Fan W."/>
            <person name="Wang S."/>
            <person name="Wang H."/>
            <person name="Wang A."/>
            <person name="Jiang F."/>
            <person name="Liu H."/>
            <person name="Zhao H."/>
            <person name="Xu D."/>
            <person name="Zhang Y."/>
        </authorList>
    </citation>
    <scope>NUCLEOTIDE SEQUENCE [LARGE SCALE GENOMIC DNA]</scope>
    <source>
        <strain evidence="2">cv. Niubang</strain>
    </source>
</reference>
<organism evidence="1 2">
    <name type="scientific">Arctium lappa</name>
    <name type="common">Greater burdock</name>
    <name type="synonym">Lappa major</name>
    <dbReference type="NCBI Taxonomy" id="4217"/>
    <lineage>
        <taxon>Eukaryota</taxon>
        <taxon>Viridiplantae</taxon>
        <taxon>Streptophyta</taxon>
        <taxon>Embryophyta</taxon>
        <taxon>Tracheophyta</taxon>
        <taxon>Spermatophyta</taxon>
        <taxon>Magnoliopsida</taxon>
        <taxon>eudicotyledons</taxon>
        <taxon>Gunneridae</taxon>
        <taxon>Pentapetalae</taxon>
        <taxon>asterids</taxon>
        <taxon>campanulids</taxon>
        <taxon>Asterales</taxon>
        <taxon>Asteraceae</taxon>
        <taxon>Carduoideae</taxon>
        <taxon>Cardueae</taxon>
        <taxon>Arctiinae</taxon>
        <taxon>Arctium</taxon>
    </lineage>
</organism>
<gene>
    <name evidence="1" type="ORF">L6452_24224</name>
</gene>
<dbReference type="Proteomes" id="UP001055879">
    <property type="component" value="Linkage Group LG08"/>
</dbReference>
<dbReference type="EMBL" id="CM042054">
    <property type="protein sequence ID" value="KAI3706461.1"/>
    <property type="molecule type" value="Genomic_DNA"/>
</dbReference>
<evidence type="ECO:0000313" key="1">
    <source>
        <dbReference type="EMBL" id="KAI3706461.1"/>
    </source>
</evidence>
<evidence type="ECO:0000313" key="2">
    <source>
        <dbReference type="Proteomes" id="UP001055879"/>
    </source>
</evidence>
<name>A0ACB9A8Z4_ARCLA</name>
<proteinExistence type="predicted"/>
<accession>A0ACB9A8Z4</accession>
<reference evidence="2" key="1">
    <citation type="journal article" date="2022" name="Mol. Ecol. Resour.">
        <title>The genomes of chicory, endive, great burdock and yacon provide insights into Asteraceae palaeo-polyploidization history and plant inulin production.</title>
        <authorList>
            <person name="Fan W."/>
            <person name="Wang S."/>
            <person name="Wang H."/>
            <person name="Wang A."/>
            <person name="Jiang F."/>
            <person name="Liu H."/>
            <person name="Zhao H."/>
            <person name="Xu D."/>
            <person name="Zhang Y."/>
        </authorList>
    </citation>
    <scope>NUCLEOTIDE SEQUENCE [LARGE SCALE GENOMIC DNA]</scope>
    <source>
        <strain evidence="2">cv. Niubang</strain>
    </source>
</reference>
<keyword evidence="2" id="KW-1185">Reference proteome</keyword>